<dbReference type="EMBL" id="MAXA01000235">
    <property type="protein sequence ID" value="OHV24467.1"/>
    <property type="molecule type" value="Genomic_DNA"/>
</dbReference>
<evidence type="ECO:0000256" key="3">
    <source>
        <dbReference type="SAM" id="MobiDB-lite"/>
    </source>
</evidence>
<sequence length="522" mass="52462">MPSAARRLDHWARRSARDTRGRVVLAAVLVLVLAVPTGLGLGLAAVLDGAGSGASATKVATIGVMAPLSGGSADAGVSVRDAVTLAVEEANRQGAVPGWKLEVAAHDDLARPDGGAAGADLFADDSRVIGVVGPLSSSVAMVSLDRLSSVGIPVISPSNAEPTLTAPESASNTRPYPTYFRLSGTDELLAQVTADYAVNTLGRSRISAVDGGPDYGTITLAERFARHARAAGATVPTVHRVDGASTAGEQVRETAKAIQDEAPDLVYLATGAGFAGELRGALADEGVAVQVMGADGLLDRDYVERSDSAADGDVVADLSVPLSRLPAAGAFVAAYSERFGGPTVGADGLLPDGTSIEPEPEPEPEPAPTASGAPGHATATATSASVDPSHTSGSASAADEAGASGSGASEAGTASPSERELEVRRARDAALADLREAAIPPVAAYAYDAARALIRAAAAVLPGRTEVDMATRQALVRAVGAGDFAGVTGQVAFDTKGDVIDPRVVLYSVLGGNFVPLQVDSP</sequence>
<dbReference type="Proteomes" id="UP000179769">
    <property type="component" value="Unassembled WGS sequence"/>
</dbReference>
<reference evidence="6" key="1">
    <citation type="submission" date="2016-07" db="EMBL/GenBank/DDBJ databases">
        <title>Frankia sp. NRRL B-16219 Genome sequencing.</title>
        <authorList>
            <person name="Ghodhbane-Gtari F."/>
            <person name="Swanson E."/>
            <person name="Gueddou A."/>
            <person name="Louati M."/>
            <person name="Nouioui I."/>
            <person name="Hezbri K."/>
            <person name="Abebe-Akele F."/>
            <person name="Simpson S."/>
            <person name="Morris K."/>
            <person name="Thomas K."/>
            <person name="Gtari M."/>
            <person name="Tisa L.S."/>
        </authorList>
    </citation>
    <scope>NUCLEOTIDE SEQUENCE [LARGE SCALE GENOMIC DNA]</scope>
    <source>
        <strain evidence="6">NRRL B-16219</strain>
    </source>
</reference>
<dbReference type="Pfam" id="PF13458">
    <property type="entry name" value="Peripla_BP_6"/>
    <property type="match status" value="1"/>
</dbReference>
<comment type="caution">
    <text evidence="5">The sequence shown here is derived from an EMBL/GenBank/DDBJ whole genome shotgun (WGS) entry which is preliminary data.</text>
</comment>
<keyword evidence="6" id="KW-1185">Reference proteome</keyword>
<organism evidence="5 6">
    <name type="scientific">Parafrankia soli</name>
    <dbReference type="NCBI Taxonomy" id="2599596"/>
    <lineage>
        <taxon>Bacteria</taxon>
        <taxon>Bacillati</taxon>
        <taxon>Actinomycetota</taxon>
        <taxon>Actinomycetes</taxon>
        <taxon>Frankiales</taxon>
        <taxon>Frankiaceae</taxon>
        <taxon>Parafrankia</taxon>
    </lineage>
</organism>
<name>A0A1S1PT30_9ACTN</name>
<feature type="region of interest" description="Disordered" evidence="3">
    <location>
        <begin position="343"/>
        <end position="424"/>
    </location>
</feature>
<dbReference type="PANTHER" id="PTHR47151:SF2">
    <property type="entry name" value="AMINO ACID BINDING PROTEIN"/>
    <property type="match status" value="1"/>
</dbReference>
<dbReference type="OrthoDB" id="9772589at2"/>
<accession>A0A1S1PT30</accession>
<gene>
    <name evidence="5" type="ORF">BBK14_05735</name>
</gene>
<proteinExistence type="inferred from homology"/>
<feature type="compositionally biased region" description="Low complexity" evidence="3">
    <location>
        <begin position="392"/>
        <end position="416"/>
    </location>
</feature>
<dbReference type="Gene3D" id="3.40.50.2300">
    <property type="match status" value="3"/>
</dbReference>
<dbReference type="InterPro" id="IPR028082">
    <property type="entry name" value="Peripla_BP_I"/>
</dbReference>
<evidence type="ECO:0000313" key="6">
    <source>
        <dbReference type="Proteomes" id="UP000179769"/>
    </source>
</evidence>
<comment type="similarity">
    <text evidence="1">Belongs to the leucine-binding protein family.</text>
</comment>
<evidence type="ECO:0000256" key="1">
    <source>
        <dbReference type="ARBA" id="ARBA00010062"/>
    </source>
</evidence>
<dbReference type="AlphaFoldDB" id="A0A1S1PT30"/>
<protein>
    <submittedName>
        <fullName evidence="5">ABC transporter substrate-binding protein</fullName>
    </submittedName>
</protein>
<evidence type="ECO:0000256" key="2">
    <source>
        <dbReference type="ARBA" id="ARBA00022729"/>
    </source>
</evidence>
<feature type="domain" description="Leucine-binding protein" evidence="4">
    <location>
        <begin position="61"/>
        <end position="342"/>
    </location>
</feature>
<dbReference type="SUPFAM" id="SSF53822">
    <property type="entry name" value="Periplasmic binding protein-like I"/>
    <property type="match status" value="1"/>
</dbReference>
<feature type="compositionally biased region" description="Polar residues" evidence="3">
    <location>
        <begin position="379"/>
        <end position="391"/>
    </location>
</feature>
<evidence type="ECO:0000313" key="5">
    <source>
        <dbReference type="EMBL" id="OHV24467.1"/>
    </source>
</evidence>
<dbReference type="PANTHER" id="PTHR47151">
    <property type="entry name" value="LEU/ILE/VAL-BINDING ABC TRANSPORTER SUBUNIT"/>
    <property type="match status" value="1"/>
</dbReference>
<dbReference type="CDD" id="cd06342">
    <property type="entry name" value="PBP1_ABC_LIVBP-like"/>
    <property type="match status" value="1"/>
</dbReference>
<evidence type="ECO:0000259" key="4">
    <source>
        <dbReference type="Pfam" id="PF13458"/>
    </source>
</evidence>
<dbReference type="InterPro" id="IPR028081">
    <property type="entry name" value="Leu-bd"/>
</dbReference>
<keyword evidence="2" id="KW-0732">Signal</keyword>